<organism evidence="2 3">
    <name type="scientific">Dreissena polymorpha</name>
    <name type="common">Zebra mussel</name>
    <name type="synonym">Mytilus polymorpha</name>
    <dbReference type="NCBI Taxonomy" id="45954"/>
    <lineage>
        <taxon>Eukaryota</taxon>
        <taxon>Metazoa</taxon>
        <taxon>Spiralia</taxon>
        <taxon>Lophotrochozoa</taxon>
        <taxon>Mollusca</taxon>
        <taxon>Bivalvia</taxon>
        <taxon>Autobranchia</taxon>
        <taxon>Heteroconchia</taxon>
        <taxon>Euheterodonta</taxon>
        <taxon>Imparidentia</taxon>
        <taxon>Neoheterodontei</taxon>
        <taxon>Myida</taxon>
        <taxon>Dreissenoidea</taxon>
        <taxon>Dreissenidae</taxon>
        <taxon>Dreissena</taxon>
    </lineage>
</organism>
<keyword evidence="3" id="KW-1185">Reference proteome</keyword>
<protein>
    <submittedName>
        <fullName evidence="2">Uncharacterized protein</fullName>
    </submittedName>
</protein>
<evidence type="ECO:0000256" key="1">
    <source>
        <dbReference type="SAM" id="MobiDB-lite"/>
    </source>
</evidence>
<evidence type="ECO:0000313" key="2">
    <source>
        <dbReference type="EMBL" id="KAH3854664.1"/>
    </source>
</evidence>
<reference evidence="2" key="1">
    <citation type="journal article" date="2019" name="bioRxiv">
        <title>The Genome of the Zebra Mussel, Dreissena polymorpha: A Resource for Invasive Species Research.</title>
        <authorList>
            <person name="McCartney M.A."/>
            <person name="Auch B."/>
            <person name="Kono T."/>
            <person name="Mallez S."/>
            <person name="Zhang Y."/>
            <person name="Obille A."/>
            <person name="Becker A."/>
            <person name="Abrahante J.E."/>
            <person name="Garbe J."/>
            <person name="Badalamenti J.P."/>
            <person name="Herman A."/>
            <person name="Mangelson H."/>
            <person name="Liachko I."/>
            <person name="Sullivan S."/>
            <person name="Sone E.D."/>
            <person name="Koren S."/>
            <person name="Silverstein K.A.T."/>
            <person name="Beckman K.B."/>
            <person name="Gohl D.M."/>
        </authorList>
    </citation>
    <scope>NUCLEOTIDE SEQUENCE</scope>
    <source>
        <strain evidence="2">Duluth1</strain>
        <tissue evidence="2">Whole animal</tissue>
    </source>
</reference>
<reference evidence="2" key="2">
    <citation type="submission" date="2020-11" db="EMBL/GenBank/DDBJ databases">
        <authorList>
            <person name="McCartney M.A."/>
            <person name="Auch B."/>
            <person name="Kono T."/>
            <person name="Mallez S."/>
            <person name="Becker A."/>
            <person name="Gohl D.M."/>
            <person name="Silverstein K.A.T."/>
            <person name="Koren S."/>
            <person name="Bechman K.B."/>
            <person name="Herman A."/>
            <person name="Abrahante J.E."/>
            <person name="Garbe J."/>
        </authorList>
    </citation>
    <scope>NUCLEOTIDE SEQUENCE</scope>
    <source>
        <strain evidence="2">Duluth1</strain>
        <tissue evidence="2">Whole animal</tissue>
    </source>
</reference>
<feature type="region of interest" description="Disordered" evidence="1">
    <location>
        <begin position="103"/>
        <end position="127"/>
    </location>
</feature>
<name>A0A9D4LBB3_DREPO</name>
<evidence type="ECO:0000313" key="3">
    <source>
        <dbReference type="Proteomes" id="UP000828390"/>
    </source>
</evidence>
<sequence length="163" mass="18667">MFQSSSKVPDDDVLCPFCVSDKIRELKRVGDLRHHVKTKHPAEMKIAPRGLFSAKTCFFFSINPLEYVKLHDVDNETSAEAQYARYLMAKWSTRRTPGIEERTSKWEEALSKPPQRPIQRKATDSPFSHCNHSGVHQGICRICFWGISSSSLQKYLHGSPRFG</sequence>
<dbReference type="EMBL" id="JAIWYP010000003">
    <property type="protein sequence ID" value="KAH3854664.1"/>
    <property type="molecule type" value="Genomic_DNA"/>
</dbReference>
<dbReference type="AlphaFoldDB" id="A0A9D4LBB3"/>
<comment type="caution">
    <text evidence="2">The sequence shown here is derived from an EMBL/GenBank/DDBJ whole genome shotgun (WGS) entry which is preliminary data.</text>
</comment>
<proteinExistence type="predicted"/>
<accession>A0A9D4LBB3</accession>
<dbReference type="Proteomes" id="UP000828390">
    <property type="component" value="Unassembled WGS sequence"/>
</dbReference>
<gene>
    <name evidence="2" type="ORF">DPMN_097210</name>
</gene>